<dbReference type="SUPFAM" id="SSF55874">
    <property type="entry name" value="ATPase domain of HSP90 chaperone/DNA topoisomerase II/histidine kinase"/>
    <property type="match status" value="1"/>
</dbReference>
<feature type="region of interest" description="Disordered" evidence="2">
    <location>
        <begin position="574"/>
        <end position="602"/>
    </location>
</feature>
<evidence type="ECO:0000259" key="3">
    <source>
        <dbReference type="SMART" id="SM00853"/>
    </source>
</evidence>
<feature type="domain" description="MutL C-terminal dimerisation" evidence="3">
    <location>
        <begin position="679"/>
        <end position="898"/>
    </location>
</feature>
<dbReference type="Pfam" id="PF13589">
    <property type="entry name" value="HATPase_c_3"/>
    <property type="match status" value="1"/>
</dbReference>
<feature type="compositionally biased region" description="Polar residues" evidence="2">
    <location>
        <begin position="333"/>
        <end position="347"/>
    </location>
</feature>
<feature type="compositionally biased region" description="Polar residues" evidence="2">
    <location>
        <begin position="575"/>
        <end position="602"/>
    </location>
</feature>
<dbReference type="InterPro" id="IPR042120">
    <property type="entry name" value="MutL_C_dimsub"/>
</dbReference>
<dbReference type="PANTHER" id="PTHR10073">
    <property type="entry name" value="DNA MISMATCH REPAIR PROTEIN MLH, PMS, MUTL"/>
    <property type="match status" value="1"/>
</dbReference>
<name>A0A9W9N729_9EURO</name>
<feature type="region of interest" description="Disordered" evidence="2">
    <location>
        <begin position="483"/>
        <end position="561"/>
    </location>
</feature>
<dbReference type="Proteomes" id="UP001150942">
    <property type="component" value="Unassembled WGS sequence"/>
</dbReference>
<feature type="region of interest" description="Disordered" evidence="2">
    <location>
        <begin position="405"/>
        <end position="451"/>
    </location>
</feature>
<organism evidence="4 5">
    <name type="scientific">Penicillium cf. viridicatum</name>
    <dbReference type="NCBI Taxonomy" id="2972119"/>
    <lineage>
        <taxon>Eukaryota</taxon>
        <taxon>Fungi</taxon>
        <taxon>Dikarya</taxon>
        <taxon>Ascomycota</taxon>
        <taxon>Pezizomycotina</taxon>
        <taxon>Eurotiomycetes</taxon>
        <taxon>Eurotiomycetidae</taxon>
        <taxon>Eurotiales</taxon>
        <taxon>Aspergillaceae</taxon>
        <taxon>Penicillium</taxon>
    </lineage>
</organism>
<feature type="compositionally biased region" description="Low complexity" evidence="2">
    <location>
        <begin position="423"/>
        <end position="436"/>
    </location>
</feature>
<dbReference type="InterPro" id="IPR037198">
    <property type="entry name" value="MutL_C_sf"/>
</dbReference>
<gene>
    <name evidence="4" type="ORF">N7449_001651</name>
</gene>
<comment type="caution">
    <text evidence="4">The sequence shown here is derived from an EMBL/GenBank/DDBJ whole genome shotgun (WGS) entry which is preliminary data.</text>
</comment>
<dbReference type="GO" id="GO:0140664">
    <property type="term" value="F:ATP-dependent DNA damage sensor activity"/>
    <property type="evidence" value="ECO:0007669"/>
    <property type="project" value="InterPro"/>
</dbReference>
<dbReference type="Gene3D" id="3.30.565.10">
    <property type="entry name" value="Histidine kinase-like ATPase, C-terminal domain"/>
    <property type="match status" value="1"/>
</dbReference>
<dbReference type="SMART" id="SM00853">
    <property type="entry name" value="MutL_C"/>
    <property type="match status" value="1"/>
</dbReference>
<dbReference type="SUPFAM" id="SSF118116">
    <property type="entry name" value="DNA mismatch repair protein MutL"/>
    <property type="match status" value="1"/>
</dbReference>
<dbReference type="InterPro" id="IPR038973">
    <property type="entry name" value="MutL/Mlh/Pms-like"/>
</dbReference>
<reference evidence="4" key="1">
    <citation type="submission" date="2022-11" db="EMBL/GenBank/DDBJ databases">
        <authorList>
            <person name="Petersen C."/>
        </authorList>
    </citation>
    <scope>NUCLEOTIDE SEQUENCE</scope>
    <source>
        <strain evidence="4">IBT 20477</strain>
    </source>
</reference>
<feature type="compositionally biased region" description="Polar residues" evidence="2">
    <location>
        <begin position="411"/>
        <end position="422"/>
    </location>
</feature>
<dbReference type="GO" id="GO:0006298">
    <property type="term" value="P:mismatch repair"/>
    <property type="evidence" value="ECO:0007669"/>
    <property type="project" value="InterPro"/>
</dbReference>
<protein>
    <recommendedName>
        <fullName evidence="3">MutL C-terminal dimerisation domain-containing protein</fullName>
    </recommendedName>
</protein>
<evidence type="ECO:0000256" key="2">
    <source>
        <dbReference type="SAM" id="MobiDB-lite"/>
    </source>
</evidence>
<keyword evidence="5" id="KW-1185">Reference proteome</keyword>
<dbReference type="AlphaFoldDB" id="A0A9W9N729"/>
<feature type="compositionally biased region" description="Basic and acidic residues" evidence="2">
    <location>
        <begin position="539"/>
        <end position="549"/>
    </location>
</feature>
<accession>A0A9W9N729</accession>
<dbReference type="GO" id="GO:0016887">
    <property type="term" value="F:ATP hydrolysis activity"/>
    <property type="evidence" value="ECO:0007669"/>
    <property type="project" value="InterPro"/>
</dbReference>
<evidence type="ECO:0000313" key="5">
    <source>
        <dbReference type="Proteomes" id="UP001150942"/>
    </source>
</evidence>
<dbReference type="Gene3D" id="3.30.1540.20">
    <property type="entry name" value="MutL, C-terminal domain, dimerisation subdomain"/>
    <property type="match status" value="1"/>
</dbReference>
<proteinExistence type="inferred from homology"/>
<dbReference type="GO" id="GO:0005524">
    <property type="term" value="F:ATP binding"/>
    <property type="evidence" value="ECO:0007669"/>
    <property type="project" value="InterPro"/>
</dbReference>
<evidence type="ECO:0000256" key="1">
    <source>
        <dbReference type="ARBA" id="ARBA00006082"/>
    </source>
</evidence>
<dbReference type="PANTHER" id="PTHR10073:SF47">
    <property type="entry name" value="DNA MISMATCH REPAIR PROTEIN MLH3"/>
    <property type="match status" value="1"/>
</dbReference>
<feature type="region of interest" description="Disordered" evidence="2">
    <location>
        <begin position="320"/>
        <end position="347"/>
    </location>
</feature>
<dbReference type="GO" id="GO:0032300">
    <property type="term" value="C:mismatch repair complex"/>
    <property type="evidence" value="ECO:0007669"/>
    <property type="project" value="InterPro"/>
</dbReference>
<dbReference type="OrthoDB" id="429932at2759"/>
<feature type="compositionally biased region" description="Acidic residues" evidence="2">
    <location>
        <begin position="842"/>
        <end position="852"/>
    </location>
</feature>
<dbReference type="EMBL" id="JAPQKQ010000001">
    <property type="protein sequence ID" value="KAJ5214482.1"/>
    <property type="molecule type" value="Genomic_DNA"/>
</dbReference>
<feature type="region of interest" description="Disordered" evidence="2">
    <location>
        <begin position="842"/>
        <end position="867"/>
    </location>
</feature>
<reference evidence="4" key="2">
    <citation type="journal article" date="2023" name="IMA Fungus">
        <title>Comparative genomic study of the Penicillium genus elucidates a diverse pangenome and 15 lateral gene transfer events.</title>
        <authorList>
            <person name="Petersen C."/>
            <person name="Sorensen T."/>
            <person name="Nielsen M.R."/>
            <person name="Sondergaard T.E."/>
            <person name="Sorensen J.L."/>
            <person name="Fitzpatrick D.A."/>
            <person name="Frisvad J.C."/>
            <person name="Nielsen K.L."/>
        </authorList>
    </citation>
    <scope>NUCLEOTIDE SEQUENCE</scope>
    <source>
        <strain evidence="4">IBT 20477</strain>
    </source>
</reference>
<dbReference type="InterPro" id="IPR036890">
    <property type="entry name" value="HATPase_C_sf"/>
</dbReference>
<feature type="compositionally biased region" description="Basic residues" evidence="2">
    <location>
        <begin position="489"/>
        <end position="499"/>
    </location>
</feature>
<evidence type="ECO:0000313" key="4">
    <source>
        <dbReference type="EMBL" id="KAJ5214482.1"/>
    </source>
</evidence>
<sequence length="973" mass="107347">MPPPQSIIRALPSDVIAKINSSTSIVHLTGVILELVKNSLDANAHTVFVTVDFKRGGCIVEDDGDGIPSIEFEVAGGLGKAHHTSKFKLSGLYGHRGLFLASLASLSLLTVTSRHIHHGCTNSIILHHSRPVARLTPAPPHQVLRSASHGTSVTVNDLFGNMPVRVKSRALTLQRPDELEREWDHLRNSLVSLLLANPQFSKLVLLDVERNKRMSIRLGTASVSEACLAHAQGEFDLKRIGLILTQSGLITLQNFDDWHEISASVSDLVIRGAISLQPSPTRKVQFISLGKEPMLSRNSSNVLYDEVNRLFALSDFSNVGDKSGRGSVPRPASSVNQLDAPSNASTRSWAKPVNKWPMFYIRIDTNAVMRLDDAGSDYLPESAKSIQRIVDVLGAMVHEFLRQHNLRPHNGKQQTMSSDQTQSLRSRVSKAASSSRGPLQQGRSVSSTEEALSGRLKIPSFAKAQSLNSGQSFANWSRVKTAKDLKGHSPTHRPPRRSHAAPDIMQGESSLPILPKHRPDHQNDGQKHTILPRLPNKIVSDEGRTRTEDLAGDSPSDDKMITWIDPHSKLAYTINPRTGQTMNSRKSLATQRSPTDCVDTSSKHPSQTFWIENLLGEWDNPSFSRTEIPIPNLGAESAGHQTITTSSHDCFKGIGSLDTAQVAKYRGKLQRRALETAEVIAQVDKKFILAKVHKRLVILNSEGTSNDVLLLIDQHAADERCRIELLFREMFLSAGLGENLESGGRVRTVQVGSLAFEVSSTEGDLFQKYTGLFSDWGIEYVTHGKTNSTVLITVHTLPVLIAERCRLEPHVLIDLMRREIWSSEEDGRKPFLSKKTFETEDADQDLELSDSDDVVHKGTSASPASRSWVQQMNGCPQGIVDLLNSRACRTAIMFNDPLNIEECQALVSRLARCAFPFQCAHGRPSMVPILDLRSLSETAVSFPLDLDTRASGYDDNDGMSLTFVEAFKTRYVT</sequence>
<dbReference type="InterPro" id="IPR014790">
    <property type="entry name" value="MutL_C"/>
</dbReference>
<feature type="compositionally biased region" description="Polar residues" evidence="2">
    <location>
        <begin position="437"/>
        <end position="450"/>
    </location>
</feature>
<comment type="similarity">
    <text evidence="1">Belongs to the DNA mismatch repair MutL/HexB family.</text>
</comment>